<sequence length="117" mass="12895">MEVHGIGLVEEEREREKQKRNWCKWKGRQRRGVTREGGRLVAAAVATKTIRWSSTATASADSNSYGHATPAIVSVLSFLDHMISTCVSTLGHLYCSGLVVEPSVDRPRASLPLRSQC</sequence>
<dbReference type="Proteomes" id="UP001372338">
    <property type="component" value="Unassembled WGS sequence"/>
</dbReference>
<accession>A0AAN9HNE8</accession>
<comment type="caution">
    <text evidence="1">The sequence shown here is derived from an EMBL/GenBank/DDBJ whole genome shotgun (WGS) entry which is preliminary data.</text>
</comment>
<evidence type="ECO:0000313" key="1">
    <source>
        <dbReference type="EMBL" id="KAK7243254.1"/>
    </source>
</evidence>
<reference evidence="1 2" key="1">
    <citation type="submission" date="2024-01" db="EMBL/GenBank/DDBJ databases">
        <title>The genomes of 5 underutilized Papilionoideae crops provide insights into root nodulation and disease resistanc.</title>
        <authorList>
            <person name="Yuan L."/>
        </authorList>
    </citation>
    <scope>NUCLEOTIDE SEQUENCE [LARGE SCALE GENOMIC DNA]</scope>
    <source>
        <strain evidence="1">ZHUSHIDOU_FW_LH</strain>
        <tissue evidence="1">Leaf</tissue>
    </source>
</reference>
<gene>
    <name evidence="1" type="ORF">RIF29_38046</name>
</gene>
<proteinExistence type="predicted"/>
<keyword evidence="2" id="KW-1185">Reference proteome</keyword>
<name>A0AAN9HNE8_CROPI</name>
<protein>
    <submittedName>
        <fullName evidence="1">Uncharacterized protein</fullName>
    </submittedName>
</protein>
<evidence type="ECO:0000313" key="2">
    <source>
        <dbReference type="Proteomes" id="UP001372338"/>
    </source>
</evidence>
<dbReference type="AlphaFoldDB" id="A0AAN9HNE8"/>
<dbReference type="EMBL" id="JAYWIO010000008">
    <property type="protein sequence ID" value="KAK7243254.1"/>
    <property type="molecule type" value="Genomic_DNA"/>
</dbReference>
<organism evidence="1 2">
    <name type="scientific">Crotalaria pallida</name>
    <name type="common">Smooth rattlebox</name>
    <name type="synonym">Crotalaria striata</name>
    <dbReference type="NCBI Taxonomy" id="3830"/>
    <lineage>
        <taxon>Eukaryota</taxon>
        <taxon>Viridiplantae</taxon>
        <taxon>Streptophyta</taxon>
        <taxon>Embryophyta</taxon>
        <taxon>Tracheophyta</taxon>
        <taxon>Spermatophyta</taxon>
        <taxon>Magnoliopsida</taxon>
        <taxon>eudicotyledons</taxon>
        <taxon>Gunneridae</taxon>
        <taxon>Pentapetalae</taxon>
        <taxon>rosids</taxon>
        <taxon>fabids</taxon>
        <taxon>Fabales</taxon>
        <taxon>Fabaceae</taxon>
        <taxon>Papilionoideae</taxon>
        <taxon>50 kb inversion clade</taxon>
        <taxon>genistoids sensu lato</taxon>
        <taxon>core genistoids</taxon>
        <taxon>Crotalarieae</taxon>
        <taxon>Crotalaria</taxon>
    </lineage>
</organism>